<dbReference type="AlphaFoldDB" id="A0A9W4SXX3"/>
<dbReference type="Proteomes" id="UP001153678">
    <property type="component" value="Unassembled WGS sequence"/>
</dbReference>
<reference evidence="1" key="1">
    <citation type="submission" date="2022-08" db="EMBL/GenBank/DDBJ databases">
        <authorList>
            <person name="Kallberg Y."/>
            <person name="Tangrot J."/>
            <person name="Rosling A."/>
        </authorList>
    </citation>
    <scope>NUCLEOTIDE SEQUENCE</scope>
    <source>
        <strain evidence="1">Wild A</strain>
    </source>
</reference>
<evidence type="ECO:0000313" key="2">
    <source>
        <dbReference type="Proteomes" id="UP001153678"/>
    </source>
</evidence>
<keyword evidence="2" id="KW-1185">Reference proteome</keyword>
<proteinExistence type="predicted"/>
<dbReference type="EMBL" id="CAMKVN010002938">
    <property type="protein sequence ID" value="CAI2183116.1"/>
    <property type="molecule type" value="Genomic_DNA"/>
</dbReference>
<comment type="caution">
    <text evidence="1">The sequence shown here is derived from an EMBL/GenBank/DDBJ whole genome shotgun (WGS) entry which is preliminary data.</text>
</comment>
<name>A0A9W4SXX3_9GLOM</name>
<evidence type="ECO:0000313" key="1">
    <source>
        <dbReference type="EMBL" id="CAI2183116.1"/>
    </source>
</evidence>
<accession>A0A9W4SXX3</accession>
<sequence length="99" mass="11759">MMIYTAMQDILSDEFKLDEIDEEDDIKIDEEDIVDTENDSQFDFKNNEIQIENFINLRDKELAKLLKTQEIRVVIEPIIIDYDKKEFDLNSLLDQNLGN</sequence>
<organism evidence="1 2">
    <name type="scientific">Funneliformis geosporum</name>
    <dbReference type="NCBI Taxonomy" id="1117311"/>
    <lineage>
        <taxon>Eukaryota</taxon>
        <taxon>Fungi</taxon>
        <taxon>Fungi incertae sedis</taxon>
        <taxon>Mucoromycota</taxon>
        <taxon>Glomeromycotina</taxon>
        <taxon>Glomeromycetes</taxon>
        <taxon>Glomerales</taxon>
        <taxon>Glomeraceae</taxon>
        <taxon>Funneliformis</taxon>
    </lineage>
</organism>
<gene>
    <name evidence="1" type="ORF">FWILDA_LOCUS10918</name>
</gene>
<protein>
    <submittedName>
        <fullName evidence="1">1626_t:CDS:1</fullName>
    </submittedName>
</protein>